<proteinExistence type="predicted"/>
<dbReference type="AlphaFoldDB" id="A0A7S3G872"/>
<organism evidence="2">
    <name type="scientific">Palpitomonas bilix</name>
    <dbReference type="NCBI Taxonomy" id="652834"/>
    <lineage>
        <taxon>Eukaryota</taxon>
        <taxon>Eukaryota incertae sedis</taxon>
    </lineage>
</organism>
<feature type="compositionally biased region" description="Basic and acidic residues" evidence="1">
    <location>
        <begin position="349"/>
        <end position="361"/>
    </location>
</feature>
<feature type="region of interest" description="Disordered" evidence="1">
    <location>
        <begin position="393"/>
        <end position="423"/>
    </location>
</feature>
<gene>
    <name evidence="2" type="ORF">PBIL07802_LOCUS20208</name>
</gene>
<name>A0A7S3G872_9EUKA</name>
<accession>A0A7S3G872</accession>
<dbReference type="EMBL" id="HBIB01031152">
    <property type="protein sequence ID" value="CAE0257947.1"/>
    <property type="molecule type" value="Transcribed_RNA"/>
</dbReference>
<protein>
    <submittedName>
        <fullName evidence="2">Uncharacterized protein</fullName>
    </submittedName>
</protein>
<feature type="region of interest" description="Disordered" evidence="1">
    <location>
        <begin position="341"/>
        <end position="361"/>
    </location>
</feature>
<sequence length="535" mass="59717">MDTSINQGPSFMMKPLLEGDKKVLECRDVLHLACKQSIPSKRQFNLGKQSQRLADENLHYRNNEKAFSSPHLSVVDGGIRVVQTVTGVLCLGSGASGMSESWMLSSLEKCENCYEGWSLGTEKRVCEPKWKSKGGSCGPETSLALLTLLGKSLKCVSGLALPCLLPPRFPSTIGEQWDEKCFSLKANLFAGEPKSEWMKGSMQAYPGFDPAVDPRDSCDRCYGAMSSPQIEGVTESQSGSSFLLVMLLLCVEGVPVILNIPPRDACPVEGRYSFEVERTKLIRSIAQLFLDITGSSNADEGVKYAQQYKFSSIRMFANVTPTATQCRECLKDYVEQFNGDKAGKSARAHSSEGEKRQDDKPFHAKIQTHVGNAIASEWHLLFRHGRNVVREFKNLRRRNTAPSDNNYKKRKHEEHDEGESEYEFGRQARLRTLSSFPDTWHQDGTSEFGDVYSMPDERLPSSPTCVLETGVLCPVPTNAQKELLRTKLKARRGEKSNTSIYIPRGESPTPFLPSIDDVSTFEHLPLSVSPPEYFW</sequence>
<evidence type="ECO:0000256" key="1">
    <source>
        <dbReference type="SAM" id="MobiDB-lite"/>
    </source>
</evidence>
<reference evidence="2" key="1">
    <citation type="submission" date="2021-01" db="EMBL/GenBank/DDBJ databases">
        <authorList>
            <person name="Corre E."/>
            <person name="Pelletier E."/>
            <person name="Niang G."/>
            <person name="Scheremetjew M."/>
            <person name="Finn R."/>
            <person name="Kale V."/>
            <person name="Holt S."/>
            <person name="Cochrane G."/>
            <person name="Meng A."/>
            <person name="Brown T."/>
            <person name="Cohen L."/>
        </authorList>
    </citation>
    <scope>NUCLEOTIDE SEQUENCE</scope>
    <source>
        <strain evidence="2">NIES-2562</strain>
    </source>
</reference>
<evidence type="ECO:0000313" key="2">
    <source>
        <dbReference type="EMBL" id="CAE0257947.1"/>
    </source>
</evidence>